<dbReference type="RefSeq" id="XP_004353371.1">
    <property type="nucleotide sequence ID" value="XM_004353319.1"/>
</dbReference>
<feature type="compositionally biased region" description="Gly residues" evidence="2">
    <location>
        <begin position="481"/>
        <end position="492"/>
    </location>
</feature>
<dbReference type="SUPFAM" id="SSF55785">
    <property type="entry name" value="PYP-like sensor domain (PAS domain)"/>
    <property type="match status" value="1"/>
</dbReference>
<dbReference type="InterPro" id="IPR000014">
    <property type="entry name" value="PAS"/>
</dbReference>
<dbReference type="OrthoDB" id="2162994at2759"/>
<protein>
    <recommendedName>
        <fullName evidence="5">PAS domain-containing protein</fullName>
    </recommendedName>
</protein>
<evidence type="ECO:0000256" key="2">
    <source>
        <dbReference type="SAM" id="MobiDB-lite"/>
    </source>
</evidence>
<dbReference type="AlphaFoldDB" id="L8HGJ5"/>
<evidence type="ECO:0000256" key="1">
    <source>
        <dbReference type="SAM" id="Coils"/>
    </source>
</evidence>
<feature type="compositionally biased region" description="Basic residues" evidence="2">
    <location>
        <begin position="44"/>
        <end position="58"/>
    </location>
</feature>
<dbReference type="GeneID" id="14924845"/>
<dbReference type="Gene3D" id="3.30.450.20">
    <property type="entry name" value="PAS domain"/>
    <property type="match status" value="1"/>
</dbReference>
<keyword evidence="1" id="KW-0175">Coiled coil</keyword>
<feature type="coiled-coil region" evidence="1">
    <location>
        <begin position="128"/>
        <end position="165"/>
    </location>
</feature>
<organism evidence="3 4">
    <name type="scientific">Acanthamoeba castellanii (strain ATCC 30010 / Neff)</name>
    <dbReference type="NCBI Taxonomy" id="1257118"/>
    <lineage>
        <taxon>Eukaryota</taxon>
        <taxon>Amoebozoa</taxon>
        <taxon>Discosea</taxon>
        <taxon>Longamoebia</taxon>
        <taxon>Centramoebida</taxon>
        <taxon>Acanthamoebidae</taxon>
        <taxon>Acanthamoeba</taxon>
    </lineage>
</organism>
<sequence>MQRNELAERESKIRELERQLARLTNALPLPRLGVASGRPNGGVGKRHPKQHSVTKRKSPGLGTADACHAPPPRKRGRPSNASKANSDGNKQQRPSASPLRPSNDRSGGADDQQLFMLKTLVTMLADDMRNVKKQNRELSVEVSELRALHKQSQQRIRQLERLQEQNDSRINALIAHILTSSTFTSSPPSPSTSTLSSTMPAQSAILSSSTTISRSEGLDMGSPFPRALSVSQALPFLRDYTGSSLVIADISQAFIVLRSVEKTDNPTISYGSPSACALLGYWPEELVSRHITDIGYPDIDTLAVFMAAIQCEPPPTRVGPPFTTSIVWRRKSGEGCRIQCQHQNLWPGPPGLPQTKWHLVRFDRVVESGLPSPAPQDLTSLLHDPLLQSLLRAKLALYSTPFLLHSVPPAAPSLSAEAQQAADQGNVDDAGFDRREDQLPQHQSWDENGDLFSAVGQQELDNDTFDLDELVADMLRSPPDSGGGGGGGGGGQLFSSLADDIGCA</sequence>
<dbReference type="InterPro" id="IPR035965">
    <property type="entry name" value="PAS-like_dom_sf"/>
</dbReference>
<evidence type="ECO:0000313" key="4">
    <source>
        <dbReference type="Proteomes" id="UP000011083"/>
    </source>
</evidence>
<accession>L8HGJ5</accession>
<dbReference type="Proteomes" id="UP000011083">
    <property type="component" value="Unassembled WGS sequence"/>
</dbReference>
<evidence type="ECO:0000313" key="3">
    <source>
        <dbReference type="EMBL" id="ELR23843.1"/>
    </source>
</evidence>
<dbReference type="VEuPathDB" id="AmoebaDB:ACA1_123210"/>
<feature type="region of interest" description="Disordered" evidence="2">
    <location>
        <begin position="474"/>
        <end position="504"/>
    </location>
</feature>
<feature type="compositionally biased region" description="Low complexity" evidence="2">
    <location>
        <begin position="181"/>
        <end position="198"/>
    </location>
</feature>
<dbReference type="CDD" id="cd00130">
    <property type="entry name" value="PAS"/>
    <property type="match status" value="1"/>
</dbReference>
<feature type="compositionally biased region" description="Polar residues" evidence="2">
    <location>
        <begin position="79"/>
        <end position="95"/>
    </location>
</feature>
<reference evidence="3 4" key="1">
    <citation type="journal article" date="2013" name="Genome Biol.">
        <title>Genome of Acanthamoeba castellanii highlights extensive lateral gene transfer and early evolution of tyrosine kinase signaling.</title>
        <authorList>
            <person name="Clarke M."/>
            <person name="Lohan A.J."/>
            <person name="Liu B."/>
            <person name="Lagkouvardos I."/>
            <person name="Roy S."/>
            <person name="Zafar N."/>
            <person name="Bertelli C."/>
            <person name="Schilde C."/>
            <person name="Kianianmomeni A."/>
            <person name="Burglin T.R."/>
            <person name="Frech C."/>
            <person name="Turcotte B."/>
            <person name="Kopec K.O."/>
            <person name="Synnott J.M."/>
            <person name="Choo C."/>
            <person name="Paponov I."/>
            <person name="Finkler A."/>
            <person name="Soon Heng Tan C."/>
            <person name="Hutchins A.P."/>
            <person name="Weinmeier T."/>
            <person name="Rattei T."/>
            <person name="Chu J.S."/>
            <person name="Gimenez G."/>
            <person name="Irimia M."/>
            <person name="Rigden D.J."/>
            <person name="Fitzpatrick D.A."/>
            <person name="Lorenzo-Morales J."/>
            <person name="Bateman A."/>
            <person name="Chiu C.H."/>
            <person name="Tang P."/>
            <person name="Hegemann P."/>
            <person name="Fromm H."/>
            <person name="Raoult D."/>
            <person name="Greub G."/>
            <person name="Miranda-Saavedra D."/>
            <person name="Chen N."/>
            <person name="Nash P."/>
            <person name="Ginger M.L."/>
            <person name="Horn M."/>
            <person name="Schaap P."/>
            <person name="Caler L."/>
            <person name="Loftus B."/>
        </authorList>
    </citation>
    <scope>NUCLEOTIDE SEQUENCE [LARGE SCALE GENOMIC DNA]</scope>
    <source>
        <strain evidence="3 4">Neff</strain>
    </source>
</reference>
<dbReference type="EMBL" id="KB007843">
    <property type="protein sequence ID" value="ELR23843.1"/>
    <property type="molecule type" value="Genomic_DNA"/>
</dbReference>
<feature type="region of interest" description="Disordered" evidence="2">
    <location>
        <begin position="181"/>
        <end position="200"/>
    </location>
</feature>
<proteinExistence type="predicted"/>
<dbReference type="KEGG" id="acan:ACA1_123210"/>
<keyword evidence="4" id="KW-1185">Reference proteome</keyword>
<name>L8HGJ5_ACACF</name>
<gene>
    <name evidence="3" type="ORF">ACA1_123210</name>
</gene>
<evidence type="ECO:0008006" key="5">
    <source>
        <dbReference type="Google" id="ProtNLM"/>
    </source>
</evidence>
<feature type="region of interest" description="Disordered" evidence="2">
    <location>
        <begin position="23"/>
        <end position="112"/>
    </location>
</feature>